<dbReference type="InterPro" id="IPR013154">
    <property type="entry name" value="ADH-like_N"/>
</dbReference>
<feature type="domain" description="Ketosynthase family 3 (KS3)" evidence="9">
    <location>
        <begin position="103"/>
        <end position="527"/>
    </location>
</feature>
<dbReference type="InterPro" id="IPR013968">
    <property type="entry name" value="PKS_KR"/>
</dbReference>
<dbReference type="Pfam" id="PF00107">
    <property type="entry name" value="ADH_zinc_N"/>
    <property type="match status" value="1"/>
</dbReference>
<keyword evidence="5" id="KW-0511">Multifunctional enzyme</keyword>
<evidence type="ECO:0000256" key="2">
    <source>
        <dbReference type="ARBA" id="ARBA00022553"/>
    </source>
</evidence>
<evidence type="ECO:0000256" key="3">
    <source>
        <dbReference type="ARBA" id="ARBA00022679"/>
    </source>
</evidence>
<evidence type="ECO:0000256" key="8">
    <source>
        <dbReference type="SAM" id="MobiDB-lite"/>
    </source>
</evidence>
<evidence type="ECO:0000256" key="7">
    <source>
        <dbReference type="PROSITE-ProRule" id="PRU01363"/>
    </source>
</evidence>
<dbReference type="InterPro" id="IPR049552">
    <property type="entry name" value="PKS_DH_N"/>
</dbReference>
<dbReference type="SUPFAM" id="SSF51735">
    <property type="entry name" value="NAD(P)-binding Rossmann-fold domains"/>
    <property type="match status" value="2"/>
</dbReference>
<dbReference type="SUPFAM" id="SSF52151">
    <property type="entry name" value="FabD/lysophospholipase-like"/>
    <property type="match status" value="1"/>
</dbReference>
<dbReference type="Pfam" id="PF00698">
    <property type="entry name" value="Acyl_transf_1"/>
    <property type="match status" value="1"/>
</dbReference>
<protein>
    <recommendedName>
        <fullName evidence="13">Polyketide synthase</fullName>
    </recommendedName>
</protein>
<dbReference type="PANTHER" id="PTHR43775">
    <property type="entry name" value="FATTY ACID SYNTHASE"/>
    <property type="match status" value="1"/>
</dbReference>
<keyword evidence="4" id="KW-0521">NADP</keyword>
<dbReference type="GO" id="GO:0004312">
    <property type="term" value="F:fatty acid synthase activity"/>
    <property type="evidence" value="ECO:0007669"/>
    <property type="project" value="TreeGrafter"/>
</dbReference>
<dbReference type="InterPro" id="IPR020807">
    <property type="entry name" value="PKS_DH"/>
</dbReference>
<name>A0AAN6RD30_9PLEO</name>
<dbReference type="InterPro" id="IPR050091">
    <property type="entry name" value="PKS_NRPS_Biosynth_Enz"/>
</dbReference>
<dbReference type="SUPFAM" id="SSF55048">
    <property type="entry name" value="Probable ACP-binding domain of malonyl-CoA ACP transacylase"/>
    <property type="match status" value="1"/>
</dbReference>
<gene>
    <name evidence="11" type="ORF">GRF29_213g1193087</name>
</gene>
<dbReference type="InterPro" id="IPR020841">
    <property type="entry name" value="PKS_Beta-ketoAc_synthase_dom"/>
</dbReference>
<evidence type="ECO:0000259" key="10">
    <source>
        <dbReference type="PROSITE" id="PS52019"/>
    </source>
</evidence>
<dbReference type="Pfam" id="PF08240">
    <property type="entry name" value="ADH_N"/>
    <property type="match status" value="1"/>
</dbReference>
<dbReference type="PROSITE" id="PS52004">
    <property type="entry name" value="KS3_2"/>
    <property type="match status" value="1"/>
</dbReference>
<dbReference type="Gene3D" id="3.90.180.10">
    <property type="entry name" value="Medium-chain alcohol dehydrogenases, catalytic domain"/>
    <property type="match status" value="1"/>
</dbReference>
<feature type="compositionally biased region" description="Low complexity" evidence="8">
    <location>
        <begin position="31"/>
        <end position="47"/>
    </location>
</feature>
<dbReference type="PANTHER" id="PTHR43775:SF13">
    <property type="entry name" value="POLYKETIDE SYNTHASE 1"/>
    <property type="match status" value="1"/>
</dbReference>
<dbReference type="InterPro" id="IPR011032">
    <property type="entry name" value="GroES-like_sf"/>
</dbReference>
<evidence type="ECO:0000256" key="5">
    <source>
        <dbReference type="ARBA" id="ARBA00023268"/>
    </source>
</evidence>
<dbReference type="InterPro" id="IPR057326">
    <property type="entry name" value="KR_dom"/>
</dbReference>
<dbReference type="Gene3D" id="3.40.366.10">
    <property type="entry name" value="Malonyl-Coenzyme A Acyl Carrier Protein, domain 2"/>
    <property type="match status" value="1"/>
</dbReference>
<accession>A0AAN6RD30</accession>
<dbReference type="InterPro" id="IPR018201">
    <property type="entry name" value="Ketoacyl_synth_AS"/>
</dbReference>
<dbReference type="SUPFAM" id="SSF53901">
    <property type="entry name" value="Thiolase-like"/>
    <property type="match status" value="1"/>
</dbReference>
<dbReference type="SMART" id="SM00825">
    <property type="entry name" value="PKS_KS"/>
    <property type="match status" value="1"/>
</dbReference>
<dbReference type="FunFam" id="3.40.47.10:FF:000019">
    <property type="entry name" value="Polyketide synthase type I"/>
    <property type="match status" value="1"/>
</dbReference>
<dbReference type="InterPro" id="IPR014030">
    <property type="entry name" value="Ketoacyl_synth_N"/>
</dbReference>
<evidence type="ECO:0000256" key="6">
    <source>
        <dbReference type="ARBA" id="ARBA00023315"/>
    </source>
</evidence>
<feature type="compositionally biased region" description="Polar residues" evidence="8">
    <location>
        <begin position="2352"/>
        <end position="2367"/>
    </location>
</feature>
<dbReference type="Pfam" id="PF00109">
    <property type="entry name" value="ketoacyl-synt"/>
    <property type="match status" value="1"/>
</dbReference>
<feature type="region of interest" description="Disordered" evidence="8">
    <location>
        <begin position="1"/>
        <end position="59"/>
    </location>
</feature>
<dbReference type="PROSITE" id="PS52019">
    <property type="entry name" value="PKS_MFAS_DH"/>
    <property type="match status" value="1"/>
</dbReference>
<comment type="caution">
    <text evidence="7">Lacks conserved residue(s) required for the propagation of feature annotation.</text>
</comment>
<dbReference type="InterPro" id="IPR013149">
    <property type="entry name" value="ADH-like_C"/>
</dbReference>
<dbReference type="InterPro" id="IPR049900">
    <property type="entry name" value="PKS_mFAS_DH"/>
</dbReference>
<dbReference type="PROSITE" id="PS00606">
    <property type="entry name" value="KS3_1"/>
    <property type="match status" value="1"/>
</dbReference>
<dbReference type="GO" id="GO:0016491">
    <property type="term" value="F:oxidoreductase activity"/>
    <property type="evidence" value="ECO:0007669"/>
    <property type="project" value="InterPro"/>
</dbReference>
<feature type="region of interest" description="N-terminal hotdog fold" evidence="7">
    <location>
        <begin position="1021"/>
        <end position="1154"/>
    </location>
</feature>
<dbReference type="SUPFAM" id="SSF50129">
    <property type="entry name" value="GroES-like"/>
    <property type="match status" value="1"/>
</dbReference>
<evidence type="ECO:0000313" key="11">
    <source>
        <dbReference type="EMBL" id="KAK3201141.1"/>
    </source>
</evidence>
<dbReference type="InterPro" id="IPR032821">
    <property type="entry name" value="PKS_assoc"/>
</dbReference>
<dbReference type="Pfam" id="PF16197">
    <property type="entry name" value="KAsynt_C_assoc"/>
    <property type="match status" value="1"/>
</dbReference>
<dbReference type="Gene3D" id="3.40.47.10">
    <property type="match status" value="1"/>
</dbReference>
<sequence>MAPYALTPTSERGSVSDGELNGHANGGAQDSSPNGHQHSNGNSNGQHDTPHNSVPLTDNDGVEVPQLVLETAPSVPSYETAYSDGYTTGYTEGFKESHIKLQNQPIAIVGMACRFPGNVSTPDEFWELLARTRTGFSEIPKDRFDSNRFVHPNPGKSGTTNAQGGNFLQTDLKAFDAPFFSFTAQEATSLDPQQRLLLECTFEALESAGIPKHSIVGKDVGCFVGGTFSEYEADLFRDPETMPMHQATGCAFAMQSNRISHFFDLRGPSFTVDTACSSSMVALHVACQSLRNGESGSAIVGGVHLNMLPEFWISYSMSRLFGEAGRSFAFDQRGTGYGRGEGCGVLVLKTMEQALKDNDPIRAVITGSGINQDGRTPGITMPNGSAQETLIRSVYKNGGMDPADTGYVEAHGTGTRVGDPIEVGALRAVFGEGRNKRKPLFIGSVKSNIGHLEAAAGIAGVIKTALMLERGFILPNYDFKHPNEKIPFDEWGLKVPTNQRPWPIGKRWASVNGFGFGGTNAHVVLTKGPLDRKTMKSEIDTQASERLFVLSGNDKATAEQIMKNYGIYLEQRPEVFQNDLLSNLAYTLGQRKTHLPWRVAIAASSSVDLVEALSSGRHHPVKQDLESVRLGFIFTGQGAQWWAMGRELYDRYPVYASAIDRADKHLLSLGATFSLLEELQKDEATTKINSAHLSQPSCTAVQLALVDLLRTWNIAPVAVAGHSSGEIGAAYAARIIDFDDAMTIAYHRGRLIPILKEKYPTLNGSMMAVGAGQVEIAPLLERIPSSAGEAKIACINSPNSVTVSGDTDAIVALQTIIEEVYPGMFARKLQVDTAYHSHHMNLVAKDYTESLRSIKPPKASTSRFYSSLLGRLAKSSELDASYWVQNLTCAVRFDEAVNSMCQPIDDHKTGVNFLVELGPHAALQGPIKQILKAVGPSSSKLGYAAALGRKKNALDTAIALAATLWTKGMGLDMGAINFPQAMAKPPAVLTDIPRYPWNHQTSYYHQSRFTDIHKFQNDQRSDIIGALAMYSNHTEPTWRNIVRLDELPWLRHHQVQGLTIFPISGFVSMALEAIAQKASWEKVEFDALEVSDLHVATPVMLSEQDLEMTITLRPQTSTLADTGVNAEFVISSWATGKDWTQHCTGIVRTKLVQSHDVQNSRLVESQEKKFQSRLSSIANAANDIVQTDMLYERLSNIGVSYGTTFQGLSECRSSKIGSVSQLVLADTATDMPNHHESSYVVHPTMLEQLISSYWPVLNAQNGSLDVVHLPSSIRKVTVSSKISETLQANGGRLQAFCEPRTPLNNFKSNKLSMFALASIDAKEPAITIEDLATAPILEKDTDTEAQSGRELCYKLEWEPAFEEKEQSSPAKFDAEFVIVHGETELQLSLAEELASALGALTGSTPETATLSHVEGSNKICVFLTELDQPILSTLGEHTFEALQKLLTSIQGMLWVVKGAYDNAKNPDSNMIAGFSRTLRSEGTLMNFVTLDLDADTEQSQAGMVNTIIKVLQASLSTDRQSEEAEFMERRGSLLTPRIVNDKDMNEYVHQQVQPSSTAAAHFSDLNRPLRAFIATPGALDTVHFEDDQLAHTPLPGDEVEIQVKAIGINTRDAETAMGHLPGDDLGMQCSGIVTKVGADVSSIAVGDRVAAITPNGSMSTVARAHNRFLVKLPYHLSFEEAASIPLAYCTAYYSLVDCASLSEGQSVLIHHAATGVGQAAVIVAHMRGAEVYATVRTAEEKTTLVRHHGIPEERIFYAGSDSFAEFLLDETNGVGVDVVFNSLPEGELLRATWRCIAKFGHFVHVGSSNLQHVAFERCATVSCVDIFTLLQERPQKLQRVLGDVAKILPFGKTLCAHPITSYSITESTSALQALHVAEPHGAAVVVPREDEMVMAPRLKENTNILRADATYVLIGGTGGLGRSMAKWMVSKGARNIVLLSRSGAVHGKAKEQVDALNASGANIVIRRCNVVDRADVDTLLSSGLEGLPPVRGIIHGAMVLNDVLFEKMTFTQYTTVIESKVKGAWNFHHALASHPLDFFIVISSAAGAVGNRGQAAYAAANTFLNGLTQYRASRGLPASSIDLTAVSDAGYLAEDAEKAAEVARNLGSDTICEAEVLALISAAITGKMAATCNHHAITGMRITATMRPFWSTDSKFKHLLSVAEAEASAMSSSGPVAISWSAAFKTAAGASRAEAEEVVCNGLVEKIAEVVGMEKEELDVTRALSNYPLDSLTAIEVLSFLPRPLSTEGYPSTHLPIAYPSTIHFDTIPHSITSVCIPQTIHRPSIIHFSYSPITHHLSLHPPYSPLPILNLTFPSPPPNTLLLTIANPTLTYNNSHGGKFSKSPNDAALPSASSTSCKSITTSVSDSESEFGVADMRAESSWRWGAEEEM</sequence>
<keyword evidence="6" id="KW-0012">Acyltransferase</keyword>
<feature type="region of interest" description="Disordered" evidence="8">
    <location>
        <begin position="2337"/>
        <end position="2373"/>
    </location>
</feature>
<evidence type="ECO:0000259" key="9">
    <source>
        <dbReference type="PROSITE" id="PS52004"/>
    </source>
</evidence>
<keyword evidence="3" id="KW-0808">Transferase</keyword>
<dbReference type="InterPro" id="IPR049551">
    <property type="entry name" value="PKS_DH_C"/>
</dbReference>
<keyword evidence="1" id="KW-0596">Phosphopantetheine</keyword>
<dbReference type="InterPro" id="IPR016036">
    <property type="entry name" value="Malonyl_transacylase_ACP-bd"/>
</dbReference>
<dbReference type="InterPro" id="IPR001227">
    <property type="entry name" value="Ac_transferase_dom_sf"/>
</dbReference>
<evidence type="ECO:0008006" key="13">
    <source>
        <dbReference type="Google" id="ProtNLM"/>
    </source>
</evidence>
<reference evidence="11 12" key="1">
    <citation type="submission" date="2021-02" db="EMBL/GenBank/DDBJ databases">
        <title>Genome assembly of Pseudopithomyces chartarum.</title>
        <authorList>
            <person name="Jauregui R."/>
            <person name="Singh J."/>
            <person name="Voisey C."/>
        </authorList>
    </citation>
    <scope>NUCLEOTIDE SEQUENCE [LARGE SCALE GENOMIC DNA]</scope>
    <source>
        <strain evidence="11 12">AGR01</strain>
    </source>
</reference>
<dbReference type="SMART" id="SM00826">
    <property type="entry name" value="PKS_DH"/>
    <property type="match status" value="1"/>
</dbReference>
<proteinExistence type="predicted"/>
<dbReference type="GO" id="GO:0006633">
    <property type="term" value="P:fatty acid biosynthetic process"/>
    <property type="evidence" value="ECO:0007669"/>
    <property type="project" value="InterPro"/>
</dbReference>
<evidence type="ECO:0000256" key="4">
    <source>
        <dbReference type="ARBA" id="ARBA00022857"/>
    </source>
</evidence>
<dbReference type="InterPro" id="IPR020843">
    <property type="entry name" value="ER"/>
</dbReference>
<keyword evidence="2" id="KW-0597">Phosphoprotein</keyword>
<dbReference type="InterPro" id="IPR014043">
    <property type="entry name" value="Acyl_transferase_dom"/>
</dbReference>
<dbReference type="EMBL" id="WVTA01000017">
    <property type="protein sequence ID" value="KAK3201141.1"/>
    <property type="molecule type" value="Genomic_DNA"/>
</dbReference>
<dbReference type="GO" id="GO:0004315">
    <property type="term" value="F:3-oxoacyl-[acyl-carrier-protein] synthase activity"/>
    <property type="evidence" value="ECO:0007669"/>
    <property type="project" value="InterPro"/>
</dbReference>
<dbReference type="InterPro" id="IPR036291">
    <property type="entry name" value="NAD(P)-bd_dom_sf"/>
</dbReference>
<dbReference type="SMART" id="SM00829">
    <property type="entry name" value="PKS_ER"/>
    <property type="match status" value="1"/>
</dbReference>
<dbReference type="Pfam" id="PF14765">
    <property type="entry name" value="PS-DH"/>
    <property type="match status" value="1"/>
</dbReference>
<evidence type="ECO:0000313" key="12">
    <source>
        <dbReference type="Proteomes" id="UP001280581"/>
    </source>
</evidence>
<dbReference type="InterPro" id="IPR056501">
    <property type="entry name" value="NAD-bd_HRPKS_sdrA"/>
</dbReference>
<dbReference type="InterPro" id="IPR042104">
    <property type="entry name" value="PKS_dehydratase_sf"/>
</dbReference>
<dbReference type="Pfam" id="PF23114">
    <property type="entry name" value="NAD-bd_HRPKS_sdrA"/>
    <property type="match status" value="1"/>
</dbReference>
<dbReference type="Proteomes" id="UP001280581">
    <property type="component" value="Unassembled WGS sequence"/>
</dbReference>
<dbReference type="SMART" id="SM00822">
    <property type="entry name" value="PKS_KR"/>
    <property type="match status" value="1"/>
</dbReference>
<feature type="region of interest" description="C-terminal hotdog fold" evidence="7">
    <location>
        <begin position="1182"/>
        <end position="1342"/>
    </location>
</feature>
<organism evidence="11 12">
    <name type="scientific">Pseudopithomyces chartarum</name>
    <dbReference type="NCBI Taxonomy" id="1892770"/>
    <lineage>
        <taxon>Eukaryota</taxon>
        <taxon>Fungi</taxon>
        <taxon>Dikarya</taxon>
        <taxon>Ascomycota</taxon>
        <taxon>Pezizomycotina</taxon>
        <taxon>Dothideomycetes</taxon>
        <taxon>Pleosporomycetidae</taxon>
        <taxon>Pleosporales</taxon>
        <taxon>Massarineae</taxon>
        <taxon>Didymosphaeriaceae</taxon>
        <taxon>Pseudopithomyces</taxon>
    </lineage>
</organism>
<keyword evidence="12" id="KW-1185">Reference proteome</keyword>
<dbReference type="InterPro" id="IPR014031">
    <property type="entry name" value="Ketoacyl_synth_C"/>
</dbReference>
<comment type="caution">
    <text evidence="11">The sequence shown here is derived from an EMBL/GenBank/DDBJ whole genome shotgun (WGS) entry which is preliminary data.</text>
</comment>
<dbReference type="InterPro" id="IPR016039">
    <property type="entry name" value="Thiolase-like"/>
</dbReference>
<dbReference type="CDD" id="cd00833">
    <property type="entry name" value="PKS"/>
    <property type="match status" value="1"/>
</dbReference>
<dbReference type="Pfam" id="PF21089">
    <property type="entry name" value="PKS_DH_N"/>
    <property type="match status" value="1"/>
</dbReference>
<dbReference type="Gene3D" id="3.40.50.720">
    <property type="entry name" value="NAD(P)-binding Rossmann-like Domain"/>
    <property type="match status" value="2"/>
</dbReference>
<dbReference type="InterPro" id="IPR016035">
    <property type="entry name" value="Acyl_Trfase/lysoPLipase"/>
</dbReference>
<dbReference type="SMART" id="SM00827">
    <property type="entry name" value="PKS_AT"/>
    <property type="match status" value="1"/>
</dbReference>
<dbReference type="Pfam" id="PF02801">
    <property type="entry name" value="Ketoacyl-synt_C"/>
    <property type="match status" value="1"/>
</dbReference>
<dbReference type="Gene3D" id="3.10.129.110">
    <property type="entry name" value="Polyketide synthase dehydratase"/>
    <property type="match status" value="1"/>
</dbReference>
<dbReference type="CDD" id="cd05195">
    <property type="entry name" value="enoyl_red"/>
    <property type="match status" value="1"/>
</dbReference>
<evidence type="ECO:0000256" key="1">
    <source>
        <dbReference type="ARBA" id="ARBA00022450"/>
    </source>
</evidence>
<dbReference type="Pfam" id="PF08659">
    <property type="entry name" value="KR"/>
    <property type="match status" value="1"/>
</dbReference>
<feature type="domain" description="PKS/mFAS DH" evidence="10">
    <location>
        <begin position="1021"/>
        <end position="1342"/>
    </location>
</feature>
<dbReference type="GO" id="GO:0044550">
    <property type="term" value="P:secondary metabolite biosynthetic process"/>
    <property type="evidence" value="ECO:0007669"/>
    <property type="project" value="TreeGrafter"/>
</dbReference>